<evidence type="ECO:0000256" key="2">
    <source>
        <dbReference type="PROSITE-ProRule" id="PRU00335"/>
    </source>
</evidence>
<dbReference type="Pfam" id="PF00440">
    <property type="entry name" value="TetR_N"/>
    <property type="match status" value="1"/>
</dbReference>
<keyword evidence="1 2" id="KW-0238">DNA-binding</keyword>
<evidence type="ECO:0000256" key="3">
    <source>
        <dbReference type="SAM" id="MobiDB-lite"/>
    </source>
</evidence>
<dbReference type="EMBL" id="CP012700">
    <property type="protein sequence ID" value="ALH83012.1"/>
    <property type="molecule type" value="Genomic_DNA"/>
</dbReference>
<dbReference type="KEGG" id="smag:AN936_22435"/>
<name>A0A0N9V157_SPHMC</name>
<dbReference type="InterPro" id="IPR023772">
    <property type="entry name" value="DNA-bd_HTH_TetR-type_CS"/>
</dbReference>
<dbReference type="PRINTS" id="PR00455">
    <property type="entry name" value="HTHTETR"/>
</dbReference>
<proteinExistence type="predicted"/>
<evidence type="ECO:0000313" key="6">
    <source>
        <dbReference type="Proteomes" id="UP000058074"/>
    </source>
</evidence>
<dbReference type="Proteomes" id="UP000058074">
    <property type="component" value="Chromosome"/>
</dbReference>
<feature type="compositionally biased region" description="Low complexity" evidence="3">
    <location>
        <begin position="9"/>
        <end position="18"/>
    </location>
</feature>
<dbReference type="AlphaFoldDB" id="A0A0N9V157"/>
<dbReference type="RefSeq" id="WP_149037752.1">
    <property type="nucleotide sequence ID" value="NZ_CP012700.1"/>
</dbReference>
<dbReference type="SUPFAM" id="SSF46689">
    <property type="entry name" value="Homeodomain-like"/>
    <property type="match status" value="1"/>
</dbReference>
<dbReference type="PANTHER" id="PTHR30055">
    <property type="entry name" value="HTH-TYPE TRANSCRIPTIONAL REGULATOR RUTR"/>
    <property type="match status" value="1"/>
</dbReference>
<evidence type="ECO:0000259" key="4">
    <source>
        <dbReference type="PROSITE" id="PS50977"/>
    </source>
</evidence>
<dbReference type="PROSITE" id="PS50977">
    <property type="entry name" value="HTH_TETR_2"/>
    <property type="match status" value="1"/>
</dbReference>
<protein>
    <submittedName>
        <fullName evidence="5">TetR family transcriptional regulator</fullName>
    </submittedName>
</protein>
<feature type="domain" description="HTH tetR-type" evidence="4">
    <location>
        <begin position="19"/>
        <end position="79"/>
    </location>
</feature>
<feature type="region of interest" description="Disordered" evidence="3">
    <location>
        <begin position="1"/>
        <end position="20"/>
    </location>
</feature>
<organism evidence="5 6">
    <name type="scientific">Sphingopyxis macrogoltabida</name>
    <name type="common">Sphingomonas macrogoltabidus</name>
    <dbReference type="NCBI Taxonomy" id="33050"/>
    <lineage>
        <taxon>Bacteria</taxon>
        <taxon>Pseudomonadati</taxon>
        <taxon>Pseudomonadota</taxon>
        <taxon>Alphaproteobacteria</taxon>
        <taxon>Sphingomonadales</taxon>
        <taxon>Sphingomonadaceae</taxon>
        <taxon>Sphingopyxis</taxon>
    </lineage>
</organism>
<dbReference type="InterPro" id="IPR050109">
    <property type="entry name" value="HTH-type_TetR-like_transc_reg"/>
</dbReference>
<reference evidence="5 6" key="1">
    <citation type="journal article" date="2015" name="Genome Announc.">
        <title>Complete Genome Sequence of Polypropylene Glycol- and Polyethylene Glycol-Degrading Sphingopyxis macrogoltabida Strain EY-1.</title>
        <authorList>
            <person name="Ohtsubo Y."/>
            <person name="Nagata Y."/>
            <person name="Numata M."/>
            <person name="Tsuchikane K."/>
            <person name="Hosoyama A."/>
            <person name="Yamazoe A."/>
            <person name="Tsuda M."/>
            <person name="Fujita N."/>
            <person name="Kawai F."/>
        </authorList>
    </citation>
    <scope>NUCLEOTIDE SEQUENCE [LARGE SCALE GENOMIC DNA]</scope>
    <source>
        <strain evidence="5 6">EY-1</strain>
    </source>
</reference>
<feature type="DNA-binding region" description="H-T-H motif" evidence="2">
    <location>
        <begin position="42"/>
        <end position="61"/>
    </location>
</feature>
<sequence length="208" mass="22716">MTRTMMGGARRSPQQARARQTRERLLDVAGGLLAEVGIERVSTNLIAARAGLTPPALYRYFGDKYAVLEALGRRLMARQNAVLEAWIARHAGGGLDAMADHIGDLLAENAAVTRAEPGAVWILRALHATPRLVHVRLESHRYVTARLADACARHLPGADPETLWRRLRLAVELGFAADEMLYEETRVAPDAVLADAAAMLRGVLRELG</sequence>
<dbReference type="GO" id="GO:0000976">
    <property type="term" value="F:transcription cis-regulatory region binding"/>
    <property type="evidence" value="ECO:0007669"/>
    <property type="project" value="TreeGrafter"/>
</dbReference>
<dbReference type="OrthoDB" id="9779746at2"/>
<dbReference type="PANTHER" id="PTHR30055:SF226">
    <property type="entry name" value="HTH-TYPE TRANSCRIPTIONAL REGULATOR PKSA"/>
    <property type="match status" value="1"/>
</dbReference>
<dbReference type="GO" id="GO:0003700">
    <property type="term" value="F:DNA-binding transcription factor activity"/>
    <property type="evidence" value="ECO:0007669"/>
    <property type="project" value="TreeGrafter"/>
</dbReference>
<dbReference type="InterPro" id="IPR009057">
    <property type="entry name" value="Homeodomain-like_sf"/>
</dbReference>
<dbReference type="InterPro" id="IPR001647">
    <property type="entry name" value="HTH_TetR"/>
</dbReference>
<evidence type="ECO:0000256" key="1">
    <source>
        <dbReference type="ARBA" id="ARBA00023125"/>
    </source>
</evidence>
<gene>
    <name evidence="5" type="ORF">AN936_22435</name>
</gene>
<dbReference type="Gene3D" id="1.10.357.10">
    <property type="entry name" value="Tetracycline Repressor, domain 2"/>
    <property type="match status" value="1"/>
</dbReference>
<dbReference type="PATRIC" id="fig|33050.5.peg.4642"/>
<dbReference type="PROSITE" id="PS01081">
    <property type="entry name" value="HTH_TETR_1"/>
    <property type="match status" value="1"/>
</dbReference>
<accession>A0A0N9V157</accession>
<evidence type="ECO:0000313" key="5">
    <source>
        <dbReference type="EMBL" id="ALH83012.1"/>
    </source>
</evidence>